<dbReference type="Gene3D" id="2.60.200.20">
    <property type="match status" value="1"/>
</dbReference>
<dbReference type="SUPFAM" id="SSF56112">
    <property type="entry name" value="Protein kinase-like (PK-like)"/>
    <property type="match status" value="1"/>
</dbReference>
<dbReference type="PANTHER" id="PTHR22983">
    <property type="entry name" value="PROTEIN KINASE RELATED"/>
    <property type="match status" value="1"/>
</dbReference>
<dbReference type="Proteomes" id="UP000663845">
    <property type="component" value="Unassembled WGS sequence"/>
</dbReference>
<dbReference type="GO" id="GO:0004674">
    <property type="term" value="F:protein serine/threonine kinase activity"/>
    <property type="evidence" value="ECO:0007669"/>
    <property type="project" value="UniProtKB-KW"/>
</dbReference>
<dbReference type="SUPFAM" id="SSF49879">
    <property type="entry name" value="SMAD/FHA domain"/>
    <property type="match status" value="1"/>
</dbReference>
<evidence type="ECO:0000256" key="5">
    <source>
        <dbReference type="ARBA" id="ARBA00022777"/>
    </source>
</evidence>
<evidence type="ECO:0000313" key="12">
    <source>
        <dbReference type="Proteomes" id="UP000663844"/>
    </source>
</evidence>
<dbReference type="GO" id="GO:0005737">
    <property type="term" value="C:cytoplasm"/>
    <property type="evidence" value="ECO:0007669"/>
    <property type="project" value="TreeGrafter"/>
</dbReference>
<keyword evidence="2" id="KW-0723">Serine/threonine-protein kinase</keyword>
<evidence type="ECO:0000256" key="1">
    <source>
        <dbReference type="ARBA" id="ARBA00012513"/>
    </source>
</evidence>
<dbReference type="InterPro" id="IPR011989">
    <property type="entry name" value="ARM-like"/>
</dbReference>
<evidence type="ECO:0000256" key="9">
    <source>
        <dbReference type="PROSITE-ProRule" id="PRU00103"/>
    </source>
</evidence>
<evidence type="ECO:0000256" key="8">
    <source>
        <dbReference type="ARBA" id="ARBA00048679"/>
    </source>
</evidence>
<keyword evidence="5" id="KW-0418">Kinase</keyword>
<evidence type="ECO:0000256" key="3">
    <source>
        <dbReference type="ARBA" id="ARBA00022679"/>
    </source>
</evidence>
<dbReference type="SUPFAM" id="SSF48371">
    <property type="entry name" value="ARM repeat"/>
    <property type="match status" value="1"/>
</dbReference>
<comment type="catalytic activity">
    <reaction evidence="7">
        <text>L-threonyl-[protein] + ATP = O-phospho-L-threonyl-[protein] + ADP + H(+)</text>
        <dbReference type="Rhea" id="RHEA:46608"/>
        <dbReference type="Rhea" id="RHEA-COMP:11060"/>
        <dbReference type="Rhea" id="RHEA-COMP:11605"/>
        <dbReference type="ChEBI" id="CHEBI:15378"/>
        <dbReference type="ChEBI" id="CHEBI:30013"/>
        <dbReference type="ChEBI" id="CHEBI:30616"/>
        <dbReference type="ChEBI" id="CHEBI:61977"/>
        <dbReference type="ChEBI" id="CHEBI:456216"/>
        <dbReference type="EC" id="2.7.11.1"/>
    </reaction>
</comment>
<dbReference type="PANTHER" id="PTHR22983:SF6">
    <property type="entry name" value="SERINE_THREONINE-PROTEIN KINASE 36"/>
    <property type="match status" value="1"/>
</dbReference>
<dbReference type="EC" id="2.7.11.1" evidence="1"/>
<dbReference type="PROSITE" id="PS50077">
    <property type="entry name" value="HEAT_REPEAT"/>
    <property type="match status" value="1"/>
</dbReference>
<dbReference type="InterPro" id="IPR016024">
    <property type="entry name" value="ARM-type_fold"/>
</dbReference>
<organism evidence="11 12">
    <name type="scientific">Adineta steineri</name>
    <dbReference type="NCBI Taxonomy" id="433720"/>
    <lineage>
        <taxon>Eukaryota</taxon>
        <taxon>Metazoa</taxon>
        <taxon>Spiralia</taxon>
        <taxon>Gnathifera</taxon>
        <taxon>Rotifera</taxon>
        <taxon>Eurotatoria</taxon>
        <taxon>Bdelloidea</taxon>
        <taxon>Adinetida</taxon>
        <taxon>Adinetidae</taxon>
        <taxon>Adineta</taxon>
    </lineage>
</organism>
<name>A0A819KXG3_9BILA</name>
<evidence type="ECO:0000313" key="10">
    <source>
        <dbReference type="EMBL" id="CAF1375368.1"/>
    </source>
</evidence>
<dbReference type="InterPro" id="IPR011009">
    <property type="entry name" value="Kinase-like_dom_sf"/>
</dbReference>
<accession>A0A819KXG3</accession>
<comment type="catalytic activity">
    <reaction evidence="8">
        <text>L-seryl-[protein] + ATP = O-phospho-L-seryl-[protein] + ADP + H(+)</text>
        <dbReference type="Rhea" id="RHEA:17989"/>
        <dbReference type="Rhea" id="RHEA-COMP:9863"/>
        <dbReference type="Rhea" id="RHEA-COMP:11604"/>
        <dbReference type="ChEBI" id="CHEBI:15378"/>
        <dbReference type="ChEBI" id="CHEBI:29999"/>
        <dbReference type="ChEBI" id="CHEBI:30616"/>
        <dbReference type="ChEBI" id="CHEBI:83421"/>
        <dbReference type="ChEBI" id="CHEBI:456216"/>
        <dbReference type="EC" id="2.7.11.1"/>
    </reaction>
</comment>
<reference evidence="11" key="1">
    <citation type="submission" date="2021-02" db="EMBL/GenBank/DDBJ databases">
        <authorList>
            <person name="Nowell W R."/>
        </authorList>
    </citation>
    <scope>NUCLEOTIDE SEQUENCE</scope>
</reference>
<dbReference type="InterPro" id="IPR008984">
    <property type="entry name" value="SMAD_FHA_dom_sf"/>
</dbReference>
<dbReference type="GO" id="GO:0007224">
    <property type="term" value="P:smoothened signaling pathway"/>
    <property type="evidence" value="ECO:0007669"/>
    <property type="project" value="TreeGrafter"/>
</dbReference>
<keyword evidence="3" id="KW-0808">Transferase</keyword>
<protein>
    <recommendedName>
        <fullName evidence="1">non-specific serine/threonine protein kinase</fullName>
        <ecNumber evidence="1">2.7.11.1</ecNumber>
    </recommendedName>
</protein>
<evidence type="ECO:0000256" key="6">
    <source>
        <dbReference type="ARBA" id="ARBA00022840"/>
    </source>
</evidence>
<evidence type="ECO:0000256" key="4">
    <source>
        <dbReference type="ARBA" id="ARBA00022741"/>
    </source>
</evidence>
<dbReference type="EMBL" id="CAJOAZ010002698">
    <property type="protein sequence ID" value="CAF3952090.1"/>
    <property type="molecule type" value="Genomic_DNA"/>
</dbReference>
<sequence length="318" mass="37093">MTKSSHTFCTVLKTHPDVLDQLRQCCFEEDSHVRKMAFFVLGNFISTNEILYEYVDELTPFLVQALNDTISKIRSHAVNTLGFLARYRRSERLINFKVPEKLLDVACHDTHVIVQEFALRVLKQMLKHERAKEILQECNATDKLSNLLSNLCIQMENNQYSEVDGLADECEELLKPNECDIILDSKELRQHEYFIHLSSKHFIIECLDNGRSIFFRDVSRNGCYNDENRAYKFIHLSGLKQIGPGPSKYLYREVSIHESVDVYHEKTHLFVEMEYAADGGALLDRIHKTYIMDEDECKLIFYQIGCALAYLHRLKILK</sequence>
<dbReference type="GO" id="GO:0005524">
    <property type="term" value="F:ATP binding"/>
    <property type="evidence" value="ECO:0007669"/>
    <property type="project" value="UniProtKB-KW"/>
</dbReference>
<feature type="repeat" description="HEAT" evidence="9">
    <location>
        <begin position="58"/>
        <end position="96"/>
    </location>
</feature>
<evidence type="ECO:0000256" key="2">
    <source>
        <dbReference type="ARBA" id="ARBA00022527"/>
    </source>
</evidence>
<comment type="caution">
    <text evidence="11">The sequence shown here is derived from an EMBL/GenBank/DDBJ whole genome shotgun (WGS) entry which is preliminary data.</text>
</comment>
<keyword evidence="4" id="KW-0547">Nucleotide-binding</keyword>
<dbReference type="EMBL" id="CAJNOG010000877">
    <property type="protein sequence ID" value="CAF1375368.1"/>
    <property type="molecule type" value="Genomic_DNA"/>
</dbReference>
<keyword evidence="6" id="KW-0067">ATP-binding</keyword>
<dbReference type="Proteomes" id="UP000663844">
    <property type="component" value="Unassembled WGS sequence"/>
</dbReference>
<gene>
    <name evidence="10" type="ORF">JYZ213_LOCUS36357</name>
    <name evidence="11" type="ORF">OXD698_LOCUS26751</name>
</gene>
<dbReference type="InterPro" id="IPR021133">
    <property type="entry name" value="HEAT_type_2"/>
</dbReference>
<dbReference type="Gene3D" id="1.10.510.10">
    <property type="entry name" value="Transferase(Phosphotransferase) domain 1"/>
    <property type="match status" value="1"/>
</dbReference>
<dbReference type="AlphaFoldDB" id="A0A819KXG3"/>
<dbReference type="Gene3D" id="1.25.10.10">
    <property type="entry name" value="Leucine-rich Repeat Variant"/>
    <property type="match status" value="1"/>
</dbReference>
<evidence type="ECO:0000313" key="11">
    <source>
        <dbReference type="EMBL" id="CAF3952090.1"/>
    </source>
</evidence>
<proteinExistence type="predicted"/>
<evidence type="ECO:0000256" key="7">
    <source>
        <dbReference type="ARBA" id="ARBA00047899"/>
    </source>
</evidence>